<evidence type="ECO:0000259" key="5">
    <source>
        <dbReference type="PROSITE" id="PS50995"/>
    </source>
</evidence>
<evidence type="ECO:0000256" key="1">
    <source>
        <dbReference type="ARBA" id="ARBA00023015"/>
    </source>
</evidence>
<feature type="region of interest" description="Disordered" evidence="4">
    <location>
        <begin position="1"/>
        <end position="20"/>
    </location>
</feature>
<protein>
    <submittedName>
        <fullName evidence="6">MarR family transcriptional regulator</fullName>
    </submittedName>
</protein>
<comment type="caution">
    <text evidence="6">The sequence shown here is derived from an EMBL/GenBank/DDBJ whole genome shotgun (WGS) entry which is preliminary data.</text>
</comment>
<dbReference type="GO" id="GO:0003677">
    <property type="term" value="F:DNA binding"/>
    <property type="evidence" value="ECO:0007669"/>
    <property type="project" value="UniProtKB-KW"/>
</dbReference>
<dbReference type="PRINTS" id="PR00598">
    <property type="entry name" value="HTHMARR"/>
</dbReference>
<dbReference type="AlphaFoldDB" id="A0A7K3W9C1"/>
<dbReference type="GO" id="GO:0003700">
    <property type="term" value="F:DNA-binding transcription factor activity"/>
    <property type="evidence" value="ECO:0007669"/>
    <property type="project" value="InterPro"/>
</dbReference>
<dbReference type="InterPro" id="IPR036390">
    <property type="entry name" value="WH_DNA-bd_sf"/>
</dbReference>
<gene>
    <name evidence="6" type="ORF">G1H19_02755</name>
</gene>
<evidence type="ECO:0000256" key="3">
    <source>
        <dbReference type="ARBA" id="ARBA00023163"/>
    </source>
</evidence>
<accession>A0A7K3W9C1</accession>
<keyword evidence="2" id="KW-0238">DNA-binding</keyword>
<organism evidence="6 7">
    <name type="scientific">Goekera deserti</name>
    <dbReference type="NCBI Taxonomy" id="2497753"/>
    <lineage>
        <taxon>Bacteria</taxon>
        <taxon>Bacillati</taxon>
        <taxon>Actinomycetota</taxon>
        <taxon>Actinomycetes</taxon>
        <taxon>Geodermatophilales</taxon>
        <taxon>Geodermatophilaceae</taxon>
        <taxon>Goekera</taxon>
    </lineage>
</organism>
<name>A0A7K3W9C1_9ACTN</name>
<dbReference type="InterPro" id="IPR023187">
    <property type="entry name" value="Tscrpt_reg_MarR-type_CS"/>
</dbReference>
<dbReference type="Gene3D" id="1.10.10.10">
    <property type="entry name" value="Winged helix-like DNA-binding domain superfamily/Winged helix DNA-binding domain"/>
    <property type="match status" value="1"/>
</dbReference>
<dbReference type="GO" id="GO:0006950">
    <property type="term" value="P:response to stress"/>
    <property type="evidence" value="ECO:0007669"/>
    <property type="project" value="TreeGrafter"/>
</dbReference>
<keyword evidence="3" id="KW-0804">Transcription</keyword>
<dbReference type="Proteomes" id="UP000470470">
    <property type="component" value="Unassembled WGS sequence"/>
</dbReference>
<dbReference type="PROSITE" id="PS50995">
    <property type="entry name" value="HTH_MARR_2"/>
    <property type="match status" value="1"/>
</dbReference>
<dbReference type="PROSITE" id="PS01117">
    <property type="entry name" value="HTH_MARR_1"/>
    <property type="match status" value="1"/>
</dbReference>
<dbReference type="PANTHER" id="PTHR33164:SF57">
    <property type="entry name" value="MARR-FAMILY TRANSCRIPTIONAL REGULATOR"/>
    <property type="match status" value="1"/>
</dbReference>
<dbReference type="EMBL" id="JAAGWK010000005">
    <property type="protein sequence ID" value="NEL52936.1"/>
    <property type="molecule type" value="Genomic_DNA"/>
</dbReference>
<feature type="domain" description="HTH marR-type" evidence="5">
    <location>
        <begin position="21"/>
        <end position="157"/>
    </location>
</feature>
<evidence type="ECO:0000256" key="4">
    <source>
        <dbReference type="SAM" id="MobiDB-lite"/>
    </source>
</evidence>
<proteinExistence type="predicted"/>
<keyword evidence="7" id="KW-1185">Reference proteome</keyword>
<dbReference type="RefSeq" id="WP_152730159.1">
    <property type="nucleotide sequence ID" value="NZ_JAABOZ010000005.1"/>
</dbReference>
<dbReference type="InterPro" id="IPR036388">
    <property type="entry name" value="WH-like_DNA-bd_sf"/>
</dbReference>
<dbReference type="InterPro" id="IPR039422">
    <property type="entry name" value="MarR/SlyA-like"/>
</dbReference>
<keyword evidence="1" id="KW-0805">Transcription regulation</keyword>
<dbReference type="SUPFAM" id="SSF46785">
    <property type="entry name" value="Winged helix' DNA-binding domain"/>
    <property type="match status" value="1"/>
</dbReference>
<evidence type="ECO:0000313" key="6">
    <source>
        <dbReference type="EMBL" id="NEL52936.1"/>
    </source>
</evidence>
<reference evidence="6 7" key="1">
    <citation type="submission" date="2020-02" db="EMBL/GenBank/DDBJ databases">
        <title>The whole genome sequence of CPCC 205119.</title>
        <authorList>
            <person name="Jiang Z."/>
        </authorList>
    </citation>
    <scope>NUCLEOTIDE SEQUENCE [LARGE SCALE GENOMIC DNA]</scope>
    <source>
        <strain evidence="6 7">CPCC 205119</strain>
    </source>
</reference>
<dbReference type="InterPro" id="IPR000835">
    <property type="entry name" value="HTH_MarR-typ"/>
</dbReference>
<sequence length="180" mass="19426">MPTPQQPAGTPGDLLDRPAGTESLYRPLTRLLRVMHAVKAQLGGSAAPEVARERAAHNLLFPLAQSGPLRQGTLAELVHSDPSTVSRHVSLLVDKGLVRRVPDAQDGRASRLTTTPEGEALLAEITREREAFIARVTASWPTEDVTHFTELMNRFVDDLSDQLPTPAASGGPAQTAEKNR</sequence>
<dbReference type="Pfam" id="PF01047">
    <property type="entry name" value="MarR"/>
    <property type="match status" value="1"/>
</dbReference>
<dbReference type="PANTHER" id="PTHR33164">
    <property type="entry name" value="TRANSCRIPTIONAL REGULATOR, MARR FAMILY"/>
    <property type="match status" value="1"/>
</dbReference>
<evidence type="ECO:0000313" key="7">
    <source>
        <dbReference type="Proteomes" id="UP000470470"/>
    </source>
</evidence>
<evidence type="ECO:0000256" key="2">
    <source>
        <dbReference type="ARBA" id="ARBA00023125"/>
    </source>
</evidence>
<dbReference type="SMART" id="SM00347">
    <property type="entry name" value="HTH_MARR"/>
    <property type="match status" value="1"/>
</dbReference>